<dbReference type="RefSeq" id="WP_182553626.1">
    <property type="nucleotide sequence ID" value="NZ_BPRF01000052.1"/>
</dbReference>
<evidence type="ECO:0000313" key="4">
    <source>
        <dbReference type="Proteomes" id="UP000543554"/>
    </source>
</evidence>
<feature type="transmembrane region" description="Helical" evidence="2">
    <location>
        <begin position="6"/>
        <end position="24"/>
    </location>
</feature>
<name>A0AA40RXU1_9HYPH</name>
<evidence type="ECO:0000256" key="1">
    <source>
        <dbReference type="SAM" id="MobiDB-lite"/>
    </source>
</evidence>
<feature type="region of interest" description="Disordered" evidence="1">
    <location>
        <begin position="55"/>
        <end position="82"/>
    </location>
</feature>
<keyword evidence="4" id="KW-1185">Reference proteome</keyword>
<proteinExistence type="predicted"/>
<keyword evidence="2" id="KW-0812">Transmembrane</keyword>
<dbReference type="Proteomes" id="UP000543554">
    <property type="component" value="Unassembled WGS sequence"/>
</dbReference>
<dbReference type="AlphaFoldDB" id="A0AA40RXU1"/>
<evidence type="ECO:0000256" key="2">
    <source>
        <dbReference type="SAM" id="Phobius"/>
    </source>
</evidence>
<gene>
    <name evidence="3" type="ORF">HNR51_000030</name>
</gene>
<keyword evidence="2" id="KW-1133">Transmembrane helix</keyword>
<protein>
    <submittedName>
        <fullName evidence="3">Uncharacterized protein</fullName>
    </submittedName>
</protein>
<dbReference type="EMBL" id="JACJIB010000001">
    <property type="protein sequence ID" value="MBA8910968.1"/>
    <property type="molecule type" value="Genomic_DNA"/>
</dbReference>
<feature type="compositionally biased region" description="Basic and acidic residues" evidence="1">
    <location>
        <begin position="56"/>
        <end position="65"/>
    </location>
</feature>
<keyword evidence="2" id="KW-0472">Membrane</keyword>
<organism evidence="3 4">
    <name type="scientific">Methylorubrum thiocyanatum</name>
    <dbReference type="NCBI Taxonomy" id="47958"/>
    <lineage>
        <taxon>Bacteria</taxon>
        <taxon>Pseudomonadati</taxon>
        <taxon>Pseudomonadota</taxon>
        <taxon>Alphaproteobacteria</taxon>
        <taxon>Hyphomicrobiales</taxon>
        <taxon>Methylobacteriaceae</taxon>
        <taxon>Methylorubrum</taxon>
    </lineage>
</organism>
<sequence length="226" mass="24793">MDPNAQLALVIVTGLLAFAGLFRPEVRKKLGDLRALTFPGGSADLTGGEAAAQIEAQKHAPETERLPVPTPEPGERLPELPPPSPVYGPLETELRHRIETVVPGGLDVQMAWAVRIAVAAQVERDHEQTYRLIFGSQITALKELNVRGPITVAQAKEIYALTALRNYPDIFKPETFEAWGDYLLTRGLVAVERQPVDDDTRAALTPLGKDFLMFLTGRGLSEHKWG</sequence>
<accession>A0AA40RXU1</accession>
<reference evidence="3 4" key="1">
    <citation type="submission" date="2020-08" db="EMBL/GenBank/DDBJ databases">
        <title>Genomic Encyclopedia of Type Strains, Phase IV (KMG-IV): sequencing the most valuable type-strain genomes for metagenomic binning, comparative biology and taxonomic classification.</title>
        <authorList>
            <person name="Goeker M."/>
        </authorList>
    </citation>
    <scope>NUCLEOTIDE SEQUENCE [LARGE SCALE GENOMIC DNA]</scope>
    <source>
        <strain evidence="3 4">DSM 11490</strain>
    </source>
</reference>
<evidence type="ECO:0000313" key="3">
    <source>
        <dbReference type="EMBL" id="MBA8910968.1"/>
    </source>
</evidence>
<comment type="caution">
    <text evidence="3">The sequence shown here is derived from an EMBL/GenBank/DDBJ whole genome shotgun (WGS) entry which is preliminary data.</text>
</comment>